<keyword evidence="2" id="KW-1185">Reference proteome</keyword>
<proteinExistence type="predicted"/>
<dbReference type="AlphaFoldDB" id="A0A1I1EY51"/>
<evidence type="ECO:0000313" key="1">
    <source>
        <dbReference type="EMBL" id="SFB91582.1"/>
    </source>
</evidence>
<reference evidence="2" key="1">
    <citation type="submission" date="2016-10" db="EMBL/GenBank/DDBJ databases">
        <authorList>
            <person name="Varghese N."/>
            <person name="Submissions S."/>
        </authorList>
    </citation>
    <scope>NUCLEOTIDE SEQUENCE [LARGE SCALE GENOMIC DNA]</scope>
    <source>
        <strain evidence="2">DSM 13078</strain>
    </source>
</reference>
<protein>
    <submittedName>
        <fullName evidence="1">Uncharacterized protein</fullName>
    </submittedName>
</protein>
<gene>
    <name evidence="1" type="ORF">SAMN05444422_10311</name>
</gene>
<dbReference type="EMBL" id="FOKW01000003">
    <property type="protein sequence ID" value="SFB91582.1"/>
    <property type="molecule type" value="Genomic_DNA"/>
</dbReference>
<name>A0A1I1EY51_NATHA</name>
<evidence type="ECO:0000313" key="2">
    <source>
        <dbReference type="Proteomes" id="UP000199161"/>
    </source>
</evidence>
<accession>A0A1I1EY51</accession>
<sequence length="103" mass="11529">MSDHMTDRTNEPDVEALERLRNGRYNHLSDDRSLAADGLEGDLSDIQRLKLVTVFDEIFSIEIESVSVGDLPTDPVVVIPECDPDTEIHLRRSAPTPELVTVE</sequence>
<organism evidence="1 2">
    <name type="scientific">Natronobacterium haloterrestre</name>
    <name type="common">Halobiforma haloterrestris</name>
    <dbReference type="NCBI Taxonomy" id="148448"/>
    <lineage>
        <taxon>Archaea</taxon>
        <taxon>Methanobacteriati</taxon>
        <taxon>Methanobacteriota</taxon>
        <taxon>Stenosarchaea group</taxon>
        <taxon>Halobacteria</taxon>
        <taxon>Halobacteriales</taxon>
        <taxon>Natrialbaceae</taxon>
        <taxon>Natronobacterium</taxon>
    </lineage>
</organism>
<dbReference type="Proteomes" id="UP000199161">
    <property type="component" value="Unassembled WGS sequence"/>
</dbReference>